<evidence type="ECO:0000313" key="2">
    <source>
        <dbReference type="Proteomes" id="UP000001777"/>
    </source>
</evidence>
<organism evidence="1 2">
    <name type="scientific">Acidianus rod-shaped virus 1</name>
    <dbReference type="NCBI Taxonomy" id="309181"/>
    <lineage>
        <taxon>Viruses</taxon>
        <taxon>Adnaviria</taxon>
        <taxon>Zilligvirae</taxon>
        <taxon>Taleaviricota</taxon>
        <taxon>Tokiviricetes</taxon>
        <taxon>Ligamenvirales</taxon>
        <taxon>Rudiviridae</taxon>
        <taxon>Itarudivirus</taxon>
        <taxon>Itarudivirus pozzuoliense</taxon>
        <taxon>Itarudivirus ARV1</taxon>
    </lineage>
</organism>
<evidence type="ECO:0008006" key="3">
    <source>
        <dbReference type="Google" id="ProtNLM"/>
    </source>
</evidence>
<name>Q50I58_9VIRU</name>
<dbReference type="InterPro" id="IPR037236">
    <property type="entry name" value="STIV_B116-like_sf"/>
</dbReference>
<dbReference type="InterPro" id="IPR015055">
    <property type="entry name" value="STIV_B116-like"/>
</dbReference>
<reference evidence="1 2" key="1">
    <citation type="journal article" date="2005" name="Virology">
        <title>A novel rudivirus, ARV1, of the hyperthermophilic archaeal genus Acidianus.</title>
        <authorList>
            <person name="Vestergaard G."/>
            <person name="Haring M."/>
            <person name="Peng X."/>
            <person name="Rachel R."/>
            <person name="Garrett R.A."/>
            <person name="Prangishvili D."/>
        </authorList>
    </citation>
    <scope>NUCLEOTIDE SEQUENCE</scope>
</reference>
<accession>Q50I58</accession>
<dbReference type="EMBL" id="AJ875026">
    <property type="protein sequence ID" value="CAI44168.1"/>
    <property type="molecule type" value="Genomic_DNA"/>
</dbReference>
<dbReference type="Gene3D" id="3.40.50.11170">
    <property type="entry name" value="Uncharacterised protein PF08960, DUF1874"/>
    <property type="match status" value="1"/>
</dbReference>
<protein>
    <recommendedName>
        <fullName evidence="3">DUF1874 domain-containing protein</fullName>
    </recommendedName>
</protein>
<dbReference type="RefSeq" id="YP_001542630.1">
    <property type="nucleotide sequence ID" value="NC_009965.1"/>
</dbReference>
<evidence type="ECO:0000313" key="1">
    <source>
        <dbReference type="EMBL" id="CAI44168.1"/>
    </source>
</evidence>
<sequence>MLYILNAQITPFEGAQATFVERRIDVNEAKKIVNSQPFVSAVGHAATAQLLSKLLDASIPTNRTQVFLKPGDMALAIVLKSRIPEGVVLDEQAIRNIGFEIVVIERVS</sequence>
<dbReference type="Pfam" id="PF08960">
    <property type="entry name" value="STIV_B116-like"/>
    <property type="match status" value="1"/>
</dbReference>
<dbReference type="KEGG" id="vg:5729537"/>
<dbReference type="Proteomes" id="UP000001777">
    <property type="component" value="Segment"/>
</dbReference>
<dbReference type="GeneID" id="5729537"/>
<keyword evidence="2" id="KW-1185">Reference proteome</keyword>
<proteinExistence type="predicted"/>
<dbReference type="SUPFAM" id="SSF143602">
    <property type="entry name" value="STIV B116-like"/>
    <property type="match status" value="1"/>
</dbReference>
<dbReference type="OrthoDB" id="18199at10239"/>